<protein>
    <submittedName>
        <fullName evidence="1">Male flower-specific protein 1</fullName>
    </submittedName>
</protein>
<proteinExistence type="evidence at transcript level"/>
<reference evidence="1" key="1">
    <citation type="journal article" date="2006" name="Genes Genet. Syst.">
        <title>An anther- and petal-specific gene SlMF1 is a multicopy gene with homologous sequences on sex chromosomes.</title>
        <authorList>
            <person name="Matsunaga S."/>
            <person name="Lebel-Hardenack S."/>
            <person name="Kejnovsky E."/>
            <person name="Vyskot B."/>
            <person name="Grant S.R."/>
            <person name="Kawano S."/>
        </authorList>
    </citation>
    <scope>NUCLEOTIDE SEQUENCE</scope>
</reference>
<dbReference type="EMBL" id="AB238692">
    <property type="protein sequence ID" value="BAE46804.1"/>
    <property type="molecule type" value="mRNA"/>
</dbReference>
<sequence>MEVIYYLRGEVGNYYPLMDRLLHYLPVASLWGVQWLQLHPQRYVKFSAKI</sequence>
<name>Q3C1D0_SILLA</name>
<dbReference type="AlphaFoldDB" id="Q3C1D0"/>
<organism evidence="1">
    <name type="scientific">Silene latifolia</name>
    <name type="common">White campion</name>
    <name type="synonym">Bladder campion</name>
    <dbReference type="NCBI Taxonomy" id="37657"/>
    <lineage>
        <taxon>Eukaryota</taxon>
        <taxon>Viridiplantae</taxon>
        <taxon>Streptophyta</taxon>
        <taxon>Embryophyta</taxon>
        <taxon>Tracheophyta</taxon>
        <taxon>Spermatophyta</taxon>
        <taxon>Magnoliopsida</taxon>
        <taxon>eudicotyledons</taxon>
        <taxon>Gunneridae</taxon>
        <taxon>Pentapetalae</taxon>
        <taxon>Caryophyllales</taxon>
        <taxon>Caryophyllaceae</taxon>
        <taxon>Sileneae</taxon>
        <taxon>Silene</taxon>
        <taxon>Silene subgen. Behenantha</taxon>
        <taxon>Silene sect. Melandrium</taxon>
    </lineage>
</organism>
<gene>
    <name evidence="1" type="primary">SlMF1</name>
</gene>
<accession>Q3C1D0</accession>
<evidence type="ECO:0000313" key="1">
    <source>
        <dbReference type="EMBL" id="BAE46804.1"/>
    </source>
</evidence>